<sequence>MTNKRIAGLRLLNQHISSPAFQQPEQVVRALGALQAQDYMQAVWAIGLRTASAGLADVERAITERKILLTWSLRGTIHCVPPEDVKWMLQLCAPRLLRATKRRLEQLELDDKTLERCRRILYHALKGGRCITRPDLLRLLEDEGISTASQRGYHILWHCAYNALICFGPLHGKQQTFVLLDEWVTGSRELSFDESLAELALRYFTTHGPATVHDFAWWTGMTVTDARAGLDAVSNELISEVIESGEYWMPNTPVDGAETGKSSGVYLLPGFDEYILGYKDRSAVLEPETAPLIVPGNNGVFMPTIVWDGQVIGIWKRTLKKKGAELMLSPFRSLDGVLKEQLEEAAGRYAAFLGLPLTKLDMKEI</sequence>
<proteinExistence type="predicted"/>
<dbReference type="RefSeq" id="WP_076109740.1">
    <property type="nucleotide sequence ID" value="NZ_MPTB01000006.1"/>
</dbReference>
<accession>A0ABX3HMF3</accession>
<organism evidence="1 2">
    <name type="scientific">Paenibacillus borealis</name>
    <dbReference type="NCBI Taxonomy" id="160799"/>
    <lineage>
        <taxon>Bacteria</taxon>
        <taxon>Bacillati</taxon>
        <taxon>Bacillota</taxon>
        <taxon>Bacilli</taxon>
        <taxon>Bacillales</taxon>
        <taxon>Paenibacillaceae</taxon>
        <taxon>Paenibacillus</taxon>
    </lineage>
</organism>
<dbReference type="PANTHER" id="PTHR38479:SF2">
    <property type="entry name" value="WINGED HELIX DNA-BINDING DOMAIN-CONTAINING PROTEIN"/>
    <property type="match status" value="1"/>
</dbReference>
<dbReference type="PANTHER" id="PTHR38479">
    <property type="entry name" value="LMO0824 PROTEIN"/>
    <property type="match status" value="1"/>
</dbReference>
<dbReference type="Pfam" id="PF06224">
    <property type="entry name" value="AlkZ-like"/>
    <property type="match status" value="1"/>
</dbReference>
<gene>
    <name evidence="1" type="ORF">BSK56_05940</name>
</gene>
<dbReference type="EMBL" id="MPTB01000006">
    <property type="protein sequence ID" value="OMD50707.1"/>
    <property type="molecule type" value="Genomic_DNA"/>
</dbReference>
<protein>
    <submittedName>
        <fullName evidence="1">Prevent-host-death protein</fullName>
    </submittedName>
</protein>
<evidence type="ECO:0000313" key="1">
    <source>
        <dbReference type="EMBL" id="OMD50707.1"/>
    </source>
</evidence>
<evidence type="ECO:0000313" key="2">
    <source>
        <dbReference type="Proteomes" id="UP000187412"/>
    </source>
</evidence>
<dbReference type="InterPro" id="IPR009351">
    <property type="entry name" value="AlkZ-like"/>
</dbReference>
<keyword evidence="2" id="KW-1185">Reference proteome</keyword>
<reference evidence="1 2" key="1">
    <citation type="submission" date="2016-10" db="EMBL/GenBank/DDBJ databases">
        <title>Paenibacillus species isolates.</title>
        <authorList>
            <person name="Beno S.M."/>
        </authorList>
    </citation>
    <scope>NUCLEOTIDE SEQUENCE [LARGE SCALE GENOMIC DNA]</scope>
    <source>
        <strain evidence="1 2">FSL H7-0744</strain>
    </source>
</reference>
<name>A0ABX3HMF3_PAEBO</name>
<dbReference type="Proteomes" id="UP000187412">
    <property type="component" value="Unassembled WGS sequence"/>
</dbReference>
<comment type="caution">
    <text evidence="1">The sequence shown here is derived from an EMBL/GenBank/DDBJ whole genome shotgun (WGS) entry which is preliminary data.</text>
</comment>